<reference evidence="5" key="3">
    <citation type="submission" date="2025-09" db="UniProtKB">
        <authorList>
            <consortium name="Ensembl"/>
        </authorList>
    </citation>
    <scope>IDENTIFICATION</scope>
</reference>
<organism evidence="5 6">
    <name type="scientific">Gopherus agassizii</name>
    <name type="common">Agassiz's desert tortoise</name>
    <dbReference type="NCBI Taxonomy" id="38772"/>
    <lineage>
        <taxon>Eukaryota</taxon>
        <taxon>Metazoa</taxon>
        <taxon>Chordata</taxon>
        <taxon>Craniata</taxon>
        <taxon>Vertebrata</taxon>
        <taxon>Euteleostomi</taxon>
        <taxon>Archelosauria</taxon>
        <taxon>Testudinata</taxon>
        <taxon>Testudines</taxon>
        <taxon>Cryptodira</taxon>
        <taxon>Durocryptodira</taxon>
        <taxon>Testudinoidea</taxon>
        <taxon>Testudinidae</taxon>
        <taxon>Gopherus</taxon>
    </lineage>
</organism>
<feature type="compositionally biased region" description="Polar residues" evidence="4">
    <location>
        <begin position="236"/>
        <end position="248"/>
    </location>
</feature>
<dbReference type="SUPFAM" id="SSF48726">
    <property type="entry name" value="Immunoglobulin"/>
    <property type="match status" value="2"/>
</dbReference>
<dbReference type="InterPro" id="IPR013783">
    <property type="entry name" value="Ig-like_fold"/>
</dbReference>
<dbReference type="GO" id="GO:0002764">
    <property type="term" value="P:immune response-regulating signaling pathway"/>
    <property type="evidence" value="ECO:0007669"/>
    <property type="project" value="TreeGrafter"/>
</dbReference>
<dbReference type="PANTHER" id="PTHR11738">
    <property type="entry name" value="MHC CLASS I NK CELL RECEPTOR"/>
    <property type="match status" value="1"/>
</dbReference>
<dbReference type="PANTHER" id="PTHR11738:SF186">
    <property type="entry name" value="OSTEOCLAST-ASSOCIATED IMMUNOGLOBULIN-LIKE RECEPTOR"/>
    <property type="match status" value="1"/>
</dbReference>
<keyword evidence="3" id="KW-0393">Immunoglobulin domain</keyword>
<dbReference type="Ensembl" id="ENSGAGT00000003644.1">
    <property type="protein sequence ID" value="ENSGAGP00000003165.1"/>
    <property type="gene ID" value="ENSGAGG00000002310.1"/>
</dbReference>
<evidence type="ECO:0000256" key="4">
    <source>
        <dbReference type="SAM" id="MobiDB-lite"/>
    </source>
</evidence>
<dbReference type="AlphaFoldDB" id="A0A452GMU7"/>
<evidence type="ECO:0000313" key="6">
    <source>
        <dbReference type="Proteomes" id="UP000291020"/>
    </source>
</evidence>
<evidence type="ECO:0008006" key="7">
    <source>
        <dbReference type="Google" id="ProtNLM"/>
    </source>
</evidence>
<reference evidence="5" key="2">
    <citation type="submission" date="2025-08" db="UniProtKB">
        <authorList>
            <consortium name="Ensembl"/>
        </authorList>
    </citation>
    <scope>IDENTIFICATION</scope>
</reference>
<name>A0A452GMU7_9SAUR</name>
<protein>
    <recommendedName>
        <fullName evidence="7">Ig-like domain-containing protein</fullName>
    </recommendedName>
</protein>
<dbReference type="InterPro" id="IPR036179">
    <property type="entry name" value="Ig-like_dom_sf"/>
</dbReference>
<feature type="region of interest" description="Disordered" evidence="4">
    <location>
        <begin position="234"/>
        <end position="263"/>
    </location>
</feature>
<evidence type="ECO:0000256" key="2">
    <source>
        <dbReference type="ARBA" id="ARBA00023157"/>
    </source>
</evidence>
<reference evidence="6" key="1">
    <citation type="journal article" date="2017" name="PLoS ONE">
        <title>The Agassiz's desert tortoise genome provides a resource for the conservation of a threatened species.</title>
        <authorList>
            <person name="Tollis M."/>
            <person name="DeNardo D.F."/>
            <person name="Cornelius J.A."/>
            <person name="Dolby G.A."/>
            <person name="Edwards T."/>
            <person name="Henen B.T."/>
            <person name="Karl A.E."/>
            <person name="Murphy R.W."/>
            <person name="Kusumi K."/>
        </authorList>
    </citation>
    <scope>NUCLEOTIDE SEQUENCE [LARGE SCALE GENOMIC DNA]</scope>
</reference>
<evidence type="ECO:0000256" key="3">
    <source>
        <dbReference type="ARBA" id="ARBA00023319"/>
    </source>
</evidence>
<keyword evidence="2" id="KW-1015">Disulfide bond</keyword>
<evidence type="ECO:0000313" key="5">
    <source>
        <dbReference type="Ensembl" id="ENSGAGP00000003165.1"/>
    </source>
</evidence>
<evidence type="ECO:0000256" key="1">
    <source>
        <dbReference type="ARBA" id="ARBA00022729"/>
    </source>
</evidence>
<keyword evidence="6" id="KW-1185">Reference proteome</keyword>
<keyword evidence="1" id="KW-0732">Signal</keyword>
<dbReference type="InterPro" id="IPR050412">
    <property type="entry name" value="Ig-like_Receptors_ImmuneReg"/>
</dbReference>
<sequence length="326" mass="35439">AASPLPALDCAGICLTARLLLPAELRYPKSNISLRPSGGVAQGEAVTIWCVCQCLGVRFLLRKGGAMAAHRTTAPAVDVVEFPICNVRRGDAGSYCCRYRTKWDPLISSEPSDPMELAGEGYPKPSISLRPSRRVTPGAAVTIRCRGRHQTTRFLLYNVGNPNMLQDMEPAGDLAEFPILGPAGLSEPSDPVKLVVALVLFLRGETTRLSWEGHKLPPAWGPQDQVPVLGAGNRHQPPQKQVCATQGATPRGNHEGLAGWDRGKIPTANAPSEHRLDSFHMRGGGHWTDARLAWWGQGLGELPPNAQPHPGWSHRLRRCRELQLPI</sequence>
<dbReference type="Proteomes" id="UP000291020">
    <property type="component" value="Unassembled WGS sequence"/>
</dbReference>
<proteinExistence type="predicted"/>
<accession>A0A452GMU7</accession>
<dbReference type="FunFam" id="2.60.40.10:FF:000049">
    <property type="entry name" value="Leukocyte immunoglobulin-like receptor subfamily B member 1"/>
    <property type="match status" value="1"/>
</dbReference>
<dbReference type="Gene3D" id="2.60.40.10">
    <property type="entry name" value="Immunoglobulins"/>
    <property type="match status" value="2"/>
</dbReference>